<evidence type="ECO:0000313" key="3">
    <source>
        <dbReference type="EMBL" id="APH73946.1"/>
    </source>
</evidence>
<dbReference type="Proteomes" id="UP000182840">
    <property type="component" value="Chromosome"/>
</dbReference>
<dbReference type="KEGG" id="meso:BSQ44_23140"/>
<dbReference type="AlphaFoldDB" id="A0A1L3SWY8"/>
<evidence type="ECO:0000256" key="1">
    <source>
        <dbReference type="SAM" id="MobiDB-lite"/>
    </source>
</evidence>
<feature type="transmembrane region" description="Helical" evidence="2">
    <location>
        <begin position="90"/>
        <end position="118"/>
    </location>
</feature>
<dbReference type="STRING" id="1670800.BSQ44_23140"/>
<evidence type="ECO:0000256" key="2">
    <source>
        <dbReference type="SAM" id="Phobius"/>
    </source>
</evidence>
<dbReference type="EMBL" id="CP018171">
    <property type="protein sequence ID" value="APH73946.1"/>
    <property type="molecule type" value="Genomic_DNA"/>
</dbReference>
<keyword evidence="2" id="KW-1133">Transmembrane helix</keyword>
<sequence>MVERQVRPVSGEIMTAERDARSARAAGDDIVDAEYETVAAQEPRPPLREETRASSENVPRPGAEGSVAGMDILRRAAGAPEERPSRRGGVAFWTCGAFMVLAAFWISGGHVLAGPVLASFAAKPERLRIAELSSRVESHGGRKLLVIDGAVVNQGTVADAVPPLLIEVTGDGGRVTRYTLDPAGTGIAPGAEVRFSSRVDVPIGGVAGVSVKMSER</sequence>
<accession>A0A1L3SWY8</accession>
<keyword evidence="4" id="KW-1185">Reference proteome</keyword>
<feature type="region of interest" description="Disordered" evidence="1">
    <location>
        <begin position="1"/>
        <end position="69"/>
    </location>
</feature>
<proteinExistence type="predicted"/>
<evidence type="ECO:0000313" key="4">
    <source>
        <dbReference type="Proteomes" id="UP000182840"/>
    </source>
</evidence>
<gene>
    <name evidence="3" type="ORF">BSQ44_23140</name>
</gene>
<name>A0A1L3SWY8_9HYPH</name>
<organism evidence="3 4">
    <name type="scientific">Aquibium oceanicum</name>
    <dbReference type="NCBI Taxonomy" id="1670800"/>
    <lineage>
        <taxon>Bacteria</taxon>
        <taxon>Pseudomonadati</taxon>
        <taxon>Pseudomonadota</taxon>
        <taxon>Alphaproteobacteria</taxon>
        <taxon>Hyphomicrobiales</taxon>
        <taxon>Phyllobacteriaceae</taxon>
        <taxon>Aquibium</taxon>
    </lineage>
</organism>
<protein>
    <recommendedName>
        <fullName evidence="5">DUF3426 domain-containing protein</fullName>
    </recommendedName>
</protein>
<dbReference type="RefSeq" id="WP_072607409.1">
    <property type="nucleotide sequence ID" value="NZ_CP018171.1"/>
</dbReference>
<evidence type="ECO:0008006" key="5">
    <source>
        <dbReference type="Google" id="ProtNLM"/>
    </source>
</evidence>
<reference evidence="4" key="1">
    <citation type="submission" date="2016-11" db="EMBL/GenBank/DDBJ databases">
        <title>Mesorhizobium oceanicum sp. nov., isolated from deep seawater in South China Sea.</title>
        <authorList>
            <person name="Fu G.-Y."/>
        </authorList>
    </citation>
    <scope>NUCLEOTIDE SEQUENCE [LARGE SCALE GENOMIC DNA]</scope>
    <source>
        <strain evidence="4">B7</strain>
    </source>
</reference>
<dbReference type="OrthoDB" id="8029632at2"/>
<keyword evidence="2" id="KW-0812">Transmembrane</keyword>
<keyword evidence="2" id="KW-0472">Membrane</keyword>